<dbReference type="InterPro" id="IPR023365">
    <property type="entry name" value="Sortase_dom-sf"/>
</dbReference>
<evidence type="ECO:0000256" key="1">
    <source>
        <dbReference type="ARBA" id="ARBA00022801"/>
    </source>
</evidence>
<evidence type="ECO:0000313" key="7">
    <source>
        <dbReference type="Proteomes" id="UP000001258"/>
    </source>
</evidence>
<dbReference type="OrthoDB" id="9806013at2"/>
<feature type="active site" description="Proton donor/acceptor" evidence="4">
    <location>
        <position position="140"/>
    </location>
</feature>
<dbReference type="EMBL" id="BA000004">
    <property type="protein sequence ID" value="BAB07013.1"/>
    <property type="molecule type" value="Genomic_DNA"/>
</dbReference>
<feature type="site" description="Transition state stabilizer" evidence="3">
    <location>
        <position position="243"/>
    </location>
</feature>
<dbReference type="eggNOG" id="COG4509">
    <property type="taxonomic scope" value="Bacteria"/>
</dbReference>
<dbReference type="Pfam" id="PF04203">
    <property type="entry name" value="Sortase"/>
    <property type="match status" value="1"/>
</dbReference>
<keyword evidence="5" id="KW-0812">Transmembrane</keyword>
<evidence type="ECO:0000313" key="6">
    <source>
        <dbReference type="EMBL" id="BAB07013.1"/>
    </source>
</evidence>
<reference evidence="6 7" key="1">
    <citation type="journal article" date="2000" name="Nucleic Acids Res.">
        <title>Complete genome sequence of the alkaliphilic bacterium Bacillus halodurans and genomic sequence comparison with Bacillus subtilis.</title>
        <authorList>
            <person name="Takami H."/>
            <person name="Nakasone K."/>
            <person name="Takaki Y."/>
            <person name="Maeno G."/>
            <person name="Sasaki R."/>
            <person name="Masui N."/>
            <person name="Fuji F."/>
            <person name="Hirama C."/>
            <person name="Nakamura Y."/>
            <person name="Ogasawara N."/>
            <person name="Kuhara S."/>
            <person name="Horikoshi K."/>
        </authorList>
    </citation>
    <scope>NUCLEOTIDE SEQUENCE [LARGE SCALE GENOMIC DNA]</scope>
    <source>
        <strain evidence="7">ATCC BAA-125 / DSM 18197 / FERM 7344 / JCM 9153 / C-125</strain>
    </source>
</reference>
<sequence length="254" mass="30129">MKQQARKSVLKRIVHRSITLVCLVVFSYSLYQLAVIFIDYWQNDKVLSEIQQVYVYESIDQTNEGEIRESFDPLLAINEDIVGWITVNNTKIDYPILQADDNDYYLDRNYRHEHTRAGSIFMDFRNDIQANDPHTILYGHRMRDGSMFAQLAQFLEQDFVDHHEGFYYDTLYNRYDVEVFSAYVTTTDFYYIETEFPSKDDYKAFLNELKKRSVVQTNVEVGEEDQIITLSTCDYRLDRDRGRLVVHGKLIPRT</sequence>
<dbReference type="AlphaFoldDB" id="Q9K7R5"/>
<evidence type="ECO:0000256" key="2">
    <source>
        <dbReference type="PIRSR" id="PIRSR030150-1"/>
    </source>
</evidence>
<keyword evidence="5" id="KW-1133">Transmembrane helix</keyword>
<proteinExistence type="predicted"/>
<dbReference type="InterPro" id="IPR005754">
    <property type="entry name" value="Sortase"/>
</dbReference>
<dbReference type="PIR" id="F84061">
    <property type="entry name" value="F84061"/>
</dbReference>
<organism evidence="6 7">
    <name type="scientific">Halalkalibacterium halodurans (strain ATCC BAA-125 / DSM 18197 / FERM 7344 / JCM 9153 / C-125)</name>
    <name type="common">Bacillus halodurans</name>
    <dbReference type="NCBI Taxonomy" id="272558"/>
    <lineage>
        <taxon>Bacteria</taxon>
        <taxon>Bacillati</taxon>
        <taxon>Bacillota</taxon>
        <taxon>Bacilli</taxon>
        <taxon>Bacillales</taxon>
        <taxon>Bacillaceae</taxon>
        <taxon>Halalkalibacterium (ex Joshi et al. 2022)</taxon>
    </lineage>
</organism>
<protein>
    <submittedName>
        <fullName evidence="6">BH3294 protein</fullName>
    </submittedName>
</protein>
<dbReference type="PIRSF" id="PIRSF030150">
    <property type="entry name" value="UCP030150"/>
    <property type="match status" value="1"/>
</dbReference>
<dbReference type="MEROPS" id="C60.002"/>
<accession>Q9K7R5</accession>
<dbReference type="NCBIfam" id="TIGR03064">
    <property type="entry name" value="sortase_srtB"/>
    <property type="match status" value="1"/>
</dbReference>
<feature type="transmembrane region" description="Helical" evidence="5">
    <location>
        <begin position="20"/>
        <end position="41"/>
    </location>
</feature>
<feature type="active site" description="Acyl-thioester intermediate" evidence="2">
    <location>
        <position position="233"/>
    </location>
</feature>
<evidence type="ECO:0000256" key="4">
    <source>
        <dbReference type="PIRSR" id="PIRSR605754-1"/>
    </source>
</evidence>
<name>Q9K7R5_HALH5</name>
<keyword evidence="7" id="KW-1185">Reference proteome</keyword>
<dbReference type="Gene3D" id="2.40.260.10">
    <property type="entry name" value="Sortase"/>
    <property type="match status" value="1"/>
</dbReference>
<dbReference type="KEGG" id="bha:BH3294"/>
<dbReference type="SUPFAM" id="SSF63817">
    <property type="entry name" value="Sortase"/>
    <property type="match status" value="1"/>
</dbReference>
<dbReference type="RefSeq" id="WP_010899435.1">
    <property type="nucleotide sequence ID" value="NC_002570.2"/>
</dbReference>
<gene>
    <name evidence="6" type="ordered locus">BH3294</name>
</gene>
<dbReference type="HOGENOM" id="CLU_034078_3_0_9"/>
<evidence type="ECO:0000256" key="3">
    <source>
        <dbReference type="PIRSR" id="PIRSR030150-2"/>
    </source>
</evidence>
<dbReference type="InterPro" id="IPR009835">
    <property type="entry name" value="SrtB"/>
</dbReference>
<dbReference type="STRING" id="272558.gene:10729206"/>
<keyword evidence="5" id="KW-0472">Membrane</keyword>
<dbReference type="Proteomes" id="UP000001258">
    <property type="component" value="Chromosome"/>
</dbReference>
<keyword evidence="1" id="KW-0378">Hydrolase</keyword>
<dbReference type="CDD" id="cd05826">
    <property type="entry name" value="Sortase_B"/>
    <property type="match status" value="1"/>
</dbReference>
<dbReference type="InterPro" id="IPR015986">
    <property type="entry name" value="SrtB_Firmicute"/>
</dbReference>
<dbReference type="GO" id="GO:0016787">
    <property type="term" value="F:hydrolase activity"/>
    <property type="evidence" value="ECO:0007669"/>
    <property type="project" value="UniProtKB-KW"/>
</dbReference>
<evidence type="ECO:0000256" key="5">
    <source>
        <dbReference type="SAM" id="Phobius"/>
    </source>
</evidence>